<dbReference type="RefSeq" id="WP_147654617.1">
    <property type="nucleotide sequence ID" value="NZ_BRLH01000001.1"/>
</dbReference>
<evidence type="ECO:0000313" key="3">
    <source>
        <dbReference type="EMBL" id="GKX53889.1"/>
    </source>
</evidence>
<dbReference type="AlphaFoldDB" id="A0AAV5MWV7"/>
<dbReference type="InterPro" id="IPR006315">
    <property type="entry name" value="OM_autotransptr_brl_dom"/>
</dbReference>
<dbReference type="SMART" id="SM00869">
    <property type="entry name" value="Autotransporter"/>
    <property type="match status" value="1"/>
</dbReference>
<dbReference type="InterPro" id="IPR030895">
    <property type="entry name" value="T5SS_PEPC_rpt"/>
</dbReference>
<evidence type="ECO:0000313" key="4">
    <source>
        <dbReference type="Proteomes" id="UP001058124"/>
    </source>
</evidence>
<dbReference type="InterPro" id="IPR036709">
    <property type="entry name" value="Autotransporte_beta_dom_sf"/>
</dbReference>
<organism evidence="3 4">
    <name type="scientific">Leminorella grimontii</name>
    <dbReference type="NCBI Taxonomy" id="82981"/>
    <lineage>
        <taxon>Bacteria</taxon>
        <taxon>Pseudomonadati</taxon>
        <taxon>Pseudomonadota</taxon>
        <taxon>Gammaproteobacteria</taxon>
        <taxon>Enterobacterales</taxon>
        <taxon>Budviciaceae</taxon>
        <taxon>Leminorella</taxon>
    </lineage>
</organism>
<keyword evidence="1" id="KW-0732">Signal</keyword>
<dbReference type="PROSITE" id="PS51208">
    <property type="entry name" value="AUTOTRANSPORTER"/>
    <property type="match status" value="1"/>
</dbReference>
<gene>
    <name evidence="3" type="ORF">SOASR030_00010</name>
</gene>
<dbReference type="NCBIfam" id="TIGR04393">
    <property type="entry name" value="rpt_T5SS_PEPC"/>
    <property type="match status" value="1"/>
</dbReference>
<keyword evidence="4" id="KW-1185">Reference proteome</keyword>
<comment type="caution">
    <text evidence="3">The sequence shown here is derived from an EMBL/GenBank/DDBJ whole genome shotgun (WGS) entry which is preliminary data.</text>
</comment>
<dbReference type="InterPro" id="IPR005546">
    <property type="entry name" value="Autotransporte_beta"/>
</dbReference>
<protein>
    <recommendedName>
        <fullName evidence="2">Autotransporter domain-containing protein</fullName>
    </recommendedName>
</protein>
<accession>A0AAV5MWV7</accession>
<dbReference type="SUPFAM" id="SSF103515">
    <property type="entry name" value="Autotransporter"/>
    <property type="match status" value="1"/>
</dbReference>
<name>A0AAV5MWV7_9GAMM</name>
<reference evidence="3" key="1">
    <citation type="submission" date="2022-06" db="EMBL/GenBank/DDBJ databases">
        <title>Draft genome sequences of Leminorella grimontii str. JCM5902.</title>
        <authorList>
            <person name="Wakabayashi Y."/>
            <person name="Kojima K."/>
        </authorList>
    </citation>
    <scope>NUCLEOTIDE SEQUENCE</scope>
    <source>
        <strain evidence="3">JCM 5902</strain>
    </source>
</reference>
<dbReference type="EMBL" id="BRLH01000001">
    <property type="protein sequence ID" value="GKX53889.1"/>
    <property type="molecule type" value="Genomic_DNA"/>
</dbReference>
<dbReference type="Proteomes" id="UP001058124">
    <property type="component" value="Unassembled WGS sequence"/>
</dbReference>
<feature type="signal peptide" evidence="1">
    <location>
        <begin position="1"/>
        <end position="32"/>
    </location>
</feature>
<sequence>MKTQGKFKTNAFRKNLILVSMLPALASFSVSADSYWTNAVGNNQFLDANNWDTLTPPSLADGDLYLHNSGGQTVEFELASTYPDFTSGDGRFYIGHGVGNDARLKFISTTDNAYYARAYLYGDMVVGADEGRGLVEYSHGKFDGSFYGVDVTTLTIGSGLNSMGTVSLFGQGKTTTEQTMSNSTLEAQEMRIGVDGGSGVLNVDGSSIVIDRHSSGNYTTAFSLGDGLNSQGTMNVLSGGKALVSSSLGYSPYTEPSAVIGVNQGRGALNISGSMSSDAGTGKSRAYFGQGLYVGHGADSVGAVQVTDGGRLATMGTVGDPSAIGAYVGVNGGTGSVLVSGEGSEWLVSGGTSIHNTDNRLGHLSIGESGTGSLTLANGGRVSVGWIDYLYDYDPETYASYYDIAFDSARLGDLYLGNQADGVGTLNIGGAENGSAQAVGTVEANSIVMGAGNGTLVFNHTDSSGLYQFDLDVVSSAQGQGTIKQVNGVTVFNTDRSAFTGKTLISGGTLEVNNVLGGTVSVSGSGTLAGIGSVGSTTVERGGAISPGAFNTVTPETLTVAGDLTMTSGAIYVTNLTTDLDYSTQNADGETVNTYRSDRIQVDGLATLGGANVLAVAGGDQVLYVPNSRWHILSATGGVSGEFGTLTARPYVDMDYEYDANNAYLVVTRNEQDICMDGMTSNECSVGGGVDEEDGGDIVDEIISQPDKESAKNALNQLSGEVHSSAKSAMLEDSRFLREAVNNRLRDPAVGTGAWGHIYTSWGSFDNSDSAAQMKRDIAGVILGVDRSLNETWTLGLAGGYGKANVRVSERASSADRYDYHVGAYTKGQWGNVNLHTGVGYTWHDVSTERSVRLQKLEDSPSADYNASTSQMFAEGRYLFEMKDGLALEPYAGAAYVHVETDGFTERGGKARLQGASDSMDTFFTTLGLRASKAYALDNGQNAKLWSKVGWRHAYNDVTSTTKMSFIGGKGFEVIGTSVSRDVAVLEVGAQIETTPSVDIGVTYNGNIGNSTEDHGAKIYFNWRF</sequence>
<dbReference type="GO" id="GO:0019867">
    <property type="term" value="C:outer membrane"/>
    <property type="evidence" value="ECO:0007669"/>
    <property type="project" value="InterPro"/>
</dbReference>
<dbReference type="NCBIfam" id="TIGR01414">
    <property type="entry name" value="autotrans_barl"/>
    <property type="match status" value="1"/>
</dbReference>
<proteinExistence type="predicted"/>
<feature type="domain" description="Autotransporter" evidence="2">
    <location>
        <begin position="747"/>
        <end position="1025"/>
    </location>
</feature>
<evidence type="ECO:0000259" key="2">
    <source>
        <dbReference type="PROSITE" id="PS51208"/>
    </source>
</evidence>
<dbReference type="Pfam" id="PF03797">
    <property type="entry name" value="Autotransporter"/>
    <property type="match status" value="1"/>
</dbReference>
<dbReference type="Gene3D" id="2.40.128.130">
    <property type="entry name" value="Autotransporter beta-domain"/>
    <property type="match status" value="1"/>
</dbReference>
<feature type="chain" id="PRO_5043439467" description="Autotransporter domain-containing protein" evidence="1">
    <location>
        <begin position="33"/>
        <end position="1025"/>
    </location>
</feature>
<evidence type="ECO:0000256" key="1">
    <source>
        <dbReference type="SAM" id="SignalP"/>
    </source>
</evidence>